<accession>N0B6S7</accession>
<evidence type="ECO:0000313" key="2">
    <source>
        <dbReference type="Proteomes" id="UP000005952"/>
    </source>
</evidence>
<dbReference type="EMBL" id="CP005587">
    <property type="protein sequence ID" value="AGK59314.1"/>
    <property type="molecule type" value="Genomic_DNA"/>
</dbReference>
<dbReference type="KEGG" id="hdt:HYPDE_38213"/>
<protein>
    <submittedName>
        <fullName evidence="1">Uncharacterized protein</fullName>
    </submittedName>
</protein>
<dbReference type="HOGENOM" id="CLU_2649541_0_0_5"/>
<sequence length="76" mass="8832">MRSMRLEDEIITSPLSRAMDIRGRHVVIRVFKGAFFEDEWFFELIEDQYSFNVSETGFPSDRDALDAALRCILASI</sequence>
<keyword evidence="2" id="KW-1185">Reference proteome</keyword>
<organism evidence="1 2">
    <name type="scientific">Hyphomicrobium denitrificans 1NES1</name>
    <dbReference type="NCBI Taxonomy" id="670307"/>
    <lineage>
        <taxon>Bacteria</taxon>
        <taxon>Pseudomonadati</taxon>
        <taxon>Pseudomonadota</taxon>
        <taxon>Alphaproteobacteria</taxon>
        <taxon>Hyphomicrobiales</taxon>
        <taxon>Hyphomicrobiaceae</taxon>
        <taxon>Hyphomicrobium</taxon>
    </lineage>
</organism>
<name>N0B6S7_9HYPH</name>
<dbReference type="AlphaFoldDB" id="N0B6S7"/>
<gene>
    <name evidence="1" type="ORF">HYPDE_38213</name>
</gene>
<dbReference type="STRING" id="670307.HYPDE_38213"/>
<reference evidence="1 2" key="1">
    <citation type="journal article" date="2013" name="Genome Announc.">
        <title>Genome sequences for three denitrifying bacterial strains isolated from a uranium- and nitrate-contaminated subsurface environment.</title>
        <authorList>
            <person name="Venkatramanan R."/>
            <person name="Prakash O."/>
            <person name="Woyke T."/>
            <person name="Chain P."/>
            <person name="Goodwin L.A."/>
            <person name="Watson D."/>
            <person name="Brooks S."/>
            <person name="Kostka J.E."/>
            <person name="Green S.J."/>
        </authorList>
    </citation>
    <scope>NUCLEOTIDE SEQUENCE [LARGE SCALE GENOMIC DNA]</scope>
    <source>
        <strain evidence="1 2">1NES1</strain>
    </source>
</reference>
<evidence type="ECO:0000313" key="1">
    <source>
        <dbReference type="EMBL" id="AGK59314.1"/>
    </source>
</evidence>
<proteinExistence type="predicted"/>
<dbReference type="Proteomes" id="UP000005952">
    <property type="component" value="Chromosome"/>
</dbReference>